<reference evidence="2" key="1">
    <citation type="submission" date="2014-05" db="EMBL/GenBank/DDBJ databases">
        <authorList>
            <person name="Chronopoulou M."/>
        </authorList>
    </citation>
    <scope>NUCLEOTIDE SEQUENCE</scope>
    <source>
        <tissue evidence="2">Whole organism</tissue>
    </source>
</reference>
<dbReference type="EMBL" id="HACA01016425">
    <property type="protein sequence ID" value="CDW33786.1"/>
    <property type="molecule type" value="Transcribed_RNA"/>
</dbReference>
<proteinExistence type="predicted"/>
<protein>
    <submittedName>
        <fullName evidence="2">Uncharacterized protein</fullName>
    </submittedName>
</protein>
<evidence type="ECO:0000256" key="1">
    <source>
        <dbReference type="SAM" id="MobiDB-lite"/>
    </source>
</evidence>
<sequence>MSVTQTHHYNNKNNNHSLTDERNESTTHYKQQHVRTTTLAKFQLLSLQNDHQLYHCCSLLVFNSLIQYIK</sequence>
<dbReference type="AlphaFoldDB" id="A0A0K2U7V5"/>
<organism evidence="2">
    <name type="scientific">Lepeophtheirus salmonis</name>
    <name type="common">Salmon louse</name>
    <name type="synonym">Caligus salmonis</name>
    <dbReference type="NCBI Taxonomy" id="72036"/>
    <lineage>
        <taxon>Eukaryota</taxon>
        <taxon>Metazoa</taxon>
        <taxon>Ecdysozoa</taxon>
        <taxon>Arthropoda</taxon>
        <taxon>Crustacea</taxon>
        <taxon>Multicrustacea</taxon>
        <taxon>Hexanauplia</taxon>
        <taxon>Copepoda</taxon>
        <taxon>Siphonostomatoida</taxon>
        <taxon>Caligidae</taxon>
        <taxon>Lepeophtheirus</taxon>
    </lineage>
</organism>
<accession>A0A0K2U7V5</accession>
<name>A0A0K2U7V5_LEPSM</name>
<feature type="compositionally biased region" description="Basic and acidic residues" evidence="1">
    <location>
        <begin position="18"/>
        <end position="27"/>
    </location>
</feature>
<feature type="compositionally biased region" description="Polar residues" evidence="1">
    <location>
        <begin position="1"/>
        <end position="17"/>
    </location>
</feature>
<evidence type="ECO:0000313" key="2">
    <source>
        <dbReference type="EMBL" id="CDW33786.1"/>
    </source>
</evidence>
<feature type="region of interest" description="Disordered" evidence="1">
    <location>
        <begin position="1"/>
        <end position="32"/>
    </location>
</feature>